<protein>
    <recommendedName>
        <fullName evidence="4">O-antigen ligase domain-containing protein</fullName>
    </recommendedName>
</protein>
<evidence type="ECO:0008006" key="4">
    <source>
        <dbReference type="Google" id="ProtNLM"/>
    </source>
</evidence>
<feature type="transmembrane region" description="Helical" evidence="1">
    <location>
        <begin position="135"/>
        <end position="158"/>
    </location>
</feature>
<reference evidence="2 3" key="1">
    <citation type="submission" date="2018-08" db="EMBL/GenBank/DDBJ databases">
        <title>A genome reference for cultivated species of the human gut microbiota.</title>
        <authorList>
            <person name="Zou Y."/>
            <person name="Xue W."/>
            <person name="Luo G."/>
        </authorList>
    </citation>
    <scope>NUCLEOTIDE SEQUENCE [LARGE SCALE GENOMIC DNA]</scope>
    <source>
        <strain evidence="2 3">TF05-18</strain>
    </source>
</reference>
<keyword evidence="1" id="KW-1133">Transmembrane helix</keyword>
<feature type="transmembrane region" description="Helical" evidence="1">
    <location>
        <begin position="302"/>
        <end position="322"/>
    </location>
</feature>
<name>A0A3E4SZ88_PHOVU</name>
<dbReference type="EMBL" id="QSSN01000019">
    <property type="protein sequence ID" value="RGL84203.1"/>
    <property type="molecule type" value="Genomic_DNA"/>
</dbReference>
<organism evidence="2 3">
    <name type="scientific">Phocaeicola vulgatus</name>
    <name type="common">Bacteroides vulgatus</name>
    <dbReference type="NCBI Taxonomy" id="821"/>
    <lineage>
        <taxon>Bacteria</taxon>
        <taxon>Pseudomonadati</taxon>
        <taxon>Bacteroidota</taxon>
        <taxon>Bacteroidia</taxon>
        <taxon>Bacteroidales</taxon>
        <taxon>Bacteroidaceae</taxon>
        <taxon>Phocaeicola</taxon>
    </lineage>
</organism>
<dbReference type="AlphaFoldDB" id="A0A3E4SZ88"/>
<keyword evidence="1" id="KW-0472">Membrane</keyword>
<proteinExistence type="predicted"/>
<evidence type="ECO:0000313" key="2">
    <source>
        <dbReference type="EMBL" id="RGL84203.1"/>
    </source>
</evidence>
<gene>
    <name evidence="2" type="ORF">DXC44_15060</name>
</gene>
<evidence type="ECO:0000313" key="3">
    <source>
        <dbReference type="Proteomes" id="UP000261278"/>
    </source>
</evidence>
<evidence type="ECO:0000256" key="1">
    <source>
        <dbReference type="SAM" id="Phobius"/>
    </source>
</evidence>
<sequence length="381" mass="43875">MIGNFYTIFIILFILLGLLFYDCLGIQLIDELLVAILALFTLLVRLNSDKKFSKEMGAFIVISLFYLIYSIILKITSPIAILYDFQQQVKPFVVFYCTSYLNPQFNKRQIKVISITCIITVIITICVIPQTVVSISFMGGHITSLASLTMALFCILYYLNQRRSLLPVSILSLGLFSMRAKFFVTYAFSILLFSLHKRIKLFNIRILVMSGILIFILINYVIWDKFNLYFIQGTEEDSGVARPLFYITSFKILIDYFPFGSGLASFANNASGIFYSPLYYKYDLWQVWGCTPAYPDFVADAFYPNLAQFGIVGVLLFFYFLYKRYNEITRLKNVDRYILGLIVLITILFESVADTMILSNRGVLFFLILGMLRNDLLKDNS</sequence>
<feature type="transmembrane region" description="Helical" evidence="1">
    <location>
        <begin position="334"/>
        <end position="352"/>
    </location>
</feature>
<feature type="transmembrane region" description="Helical" evidence="1">
    <location>
        <begin position="5"/>
        <end position="21"/>
    </location>
</feature>
<keyword evidence="1" id="KW-0812">Transmembrane</keyword>
<feature type="transmembrane region" description="Helical" evidence="1">
    <location>
        <begin position="170"/>
        <end position="195"/>
    </location>
</feature>
<feature type="transmembrane region" description="Helical" evidence="1">
    <location>
        <begin position="110"/>
        <end position="128"/>
    </location>
</feature>
<dbReference type="Proteomes" id="UP000261278">
    <property type="component" value="Unassembled WGS sequence"/>
</dbReference>
<dbReference type="RefSeq" id="WP_117678307.1">
    <property type="nucleotide sequence ID" value="NZ_JAKKXL010000005.1"/>
</dbReference>
<comment type="caution">
    <text evidence="2">The sequence shown here is derived from an EMBL/GenBank/DDBJ whole genome shotgun (WGS) entry which is preliminary data.</text>
</comment>
<feature type="transmembrane region" description="Helical" evidence="1">
    <location>
        <begin position="202"/>
        <end position="223"/>
    </location>
</feature>
<accession>A0A3E4SZ88</accession>
<feature type="transmembrane region" description="Helical" evidence="1">
    <location>
        <begin position="58"/>
        <end position="83"/>
    </location>
</feature>